<gene>
    <name evidence="3" type="ORF">GCM10007359_11920</name>
</gene>
<organism evidence="3 4">
    <name type="scientific">Rothia aerolata</name>
    <dbReference type="NCBI Taxonomy" id="1812262"/>
    <lineage>
        <taxon>Bacteria</taxon>
        <taxon>Bacillati</taxon>
        <taxon>Actinomycetota</taxon>
        <taxon>Actinomycetes</taxon>
        <taxon>Micrococcales</taxon>
        <taxon>Micrococcaceae</taxon>
        <taxon>Rothia</taxon>
    </lineage>
</organism>
<dbReference type="SUPFAM" id="SSF55781">
    <property type="entry name" value="GAF domain-like"/>
    <property type="match status" value="1"/>
</dbReference>
<feature type="domain" description="GAF" evidence="2">
    <location>
        <begin position="133"/>
        <end position="226"/>
    </location>
</feature>
<evidence type="ECO:0000313" key="4">
    <source>
        <dbReference type="Proteomes" id="UP000600171"/>
    </source>
</evidence>
<keyword evidence="4" id="KW-1185">Reference proteome</keyword>
<dbReference type="Gene3D" id="3.30.450.40">
    <property type="match status" value="1"/>
</dbReference>
<evidence type="ECO:0000259" key="2">
    <source>
        <dbReference type="Pfam" id="PF01590"/>
    </source>
</evidence>
<feature type="region of interest" description="Disordered" evidence="1">
    <location>
        <begin position="283"/>
        <end position="304"/>
    </location>
</feature>
<evidence type="ECO:0000256" key="1">
    <source>
        <dbReference type="SAM" id="MobiDB-lite"/>
    </source>
</evidence>
<dbReference type="Pfam" id="PF01590">
    <property type="entry name" value="GAF"/>
    <property type="match status" value="1"/>
</dbReference>
<dbReference type="InterPro" id="IPR003018">
    <property type="entry name" value="GAF"/>
</dbReference>
<proteinExistence type="predicted"/>
<dbReference type="AlphaFoldDB" id="A0A917MUZ1"/>
<dbReference type="InterPro" id="IPR029016">
    <property type="entry name" value="GAF-like_dom_sf"/>
</dbReference>
<dbReference type="RefSeq" id="WP_188359347.1">
    <property type="nucleotide sequence ID" value="NZ_BMDC01000001.1"/>
</dbReference>
<dbReference type="EMBL" id="BMDC01000001">
    <property type="protein sequence ID" value="GGH62069.1"/>
    <property type="molecule type" value="Genomic_DNA"/>
</dbReference>
<dbReference type="Proteomes" id="UP000600171">
    <property type="component" value="Unassembled WGS sequence"/>
</dbReference>
<comment type="caution">
    <text evidence="3">The sequence shown here is derived from an EMBL/GenBank/DDBJ whole genome shotgun (WGS) entry which is preliminary data.</text>
</comment>
<evidence type="ECO:0000313" key="3">
    <source>
        <dbReference type="EMBL" id="GGH62069.1"/>
    </source>
</evidence>
<name>A0A917MUZ1_9MICC</name>
<sequence length="430" mass="46134">MRPTKEPHSLETAVPLDLDSSAYLATLESIHAAAVSGSRLPAHPRAVVHSSWQRMQRRHLSAHIAVPDVDAHALENSLATFNSYSSVDLAYISDFLKIQLAPILEGTQLVGIFTTADSRLIDRFGPAQSLRRADHLGFVRGARWSEPVVGTNAIGTAAVTGRPLQIHGPEHWCVSQHEWSCSAAPILDPRNGSVLGILDISGPLDQAHPALLGMVTALARQVELQLRSSHLMQLERVRSSGWAAVASLPGPWVLVDRWGWVAASSGLDVGTRLAHFTPLTDSAGEGPAAVSGGETGADPGPGPTARDLSPGIWMLEGLGTVEVTRAGSGFAVQPISQAEHASYRLDTEHSRLLVRVAGAENVFKLSPRHCEILRFLADSSQPQPLDAVMAAVWGIGVSKVTARAEMSRLRKRFPELVSAAPYRLMQELTS</sequence>
<reference evidence="3 4" key="1">
    <citation type="journal article" date="2014" name="Int. J. Syst. Evol. Microbiol.">
        <title>Complete genome sequence of Corynebacterium casei LMG S-19264T (=DSM 44701T), isolated from a smear-ripened cheese.</title>
        <authorList>
            <consortium name="US DOE Joint Genome Institute (JGI-PGF)"/>
            <person name="Walter F."/>
            <person name="Albersmeier A."/>
            <person name="Kalinowski J."/>
            <person name="Ruckert C."/>
        </authorList>
    </citation>
    <scope>NUCLEOTIDE SEQUENCE [LARGE SCALE GENOMIC DNA]</scope>
    <source>
        <strain evidence="3 4">CCM 8669</strain>
    </source>
</reference>
<accession>A0A917MUZ1</accession>
<protein>
    <submittedName>
        <fullName evidence="3">Transcriptional regulator</fullName>
    </submittedName>
</protein>